<dbReference type="VEuPathDB" id="FungiDB:RhiirFUN_025149"/>
<dbReference type="VEuPathDB" id="FungiDB:FUN_021354"/>
<protein>
    <submittedName>
        <fullName evidence="1">Uncharacterized protein</fullName>
    </submittedName>
</protein>
<dbReference type="AlphaFoldDB" id="A0A2N1NXA3"/>
<dbReference type="VEuPathDB" id="FungiDB:RhiirA1_474112"/>
<name>A0A2N1NXA3_9GLOM</name>
<reference evidence="1 2" key="1">
    <citation type="submission" date="2016-04" db="EMBL/GenBank/DDBJ databases">
        <title>Genome analyses suggest a sexual origin of heterokaryosis in a supposedly ancient asexual fungus.</title>
        <authorList>
            <person name="Ropars J."/>
            <person name="Sedzielewska K."/>
            <person name="Noel J."/>
            <person name="Charron P."/>
            <person name="Farinelli L."/>
            <person name="Marton T."/>
            <person name="Kruger M."/>
            <person name="Pelin A."/>
            <person name="Brachmann A."/>
            <person name="Corradi N."/>
        </authorList>
    </citation>
    <scope>NUCLEOTIDE SEQUENCE [LARGE SCALE GENOMIC DNA]</scope>
    <source>
        <strain evidence="1 2">C2</strain>
    </source>
</reference>
<dbReference type="EMBL" id="LLXL01000080">
    <property type="protein sequence ID" value="PKK78504.1"/>
    <property type="molecule type" value="Genomic_DNA"/>
</dbReference>
<sequence length="177" mass="20655">MPAKLVTFRYVHDSTKRLANKTSSMCLYYFMTGPAGTAPASTNPLCTHHSQDPRIDPKEDHSRIRQQHFFQFKYISPSVGIWSLEDNKIMLFMYFIKFNNKFVCFIELYCFEGKRDGCVRPTASKYGYCNLHVNKSHSKAYYQRKKLDKIFQNGQTPEALKEALDKIKISDTVKCWP</sequence>
<evidence type="ECO:0000313" key="2">
    <source>
        <dbReference type="Proteomes" id="UP000233469"/>
    </source>
</evidence>
<accession>A0A2N1NXA3</accession>
<reference evidence="1 2" key="2">
    <citation type="submission" date="2017-10" db="EMBL/GenBank/DDBJ databases">
        <title>Extensive intraspecific genome diversity in a model arbuscular mycorrhizal fungus.</title>
        <authorList>
            <person name="Chen E.C.H."/>
            <person name="Morin E."/>
            <person name="Baudet D."/>
            <person name="Noel J."/>
            <person name="Ndikumana S."/>
            <person name="Charron P."/>
            <person name="St-Onge C."/>
            <person name="Giorgi J."/>
            <person name="Grigoriev I.V."/>
            <person name="Roux C."/>
            <person name="Martin F.M."/>
            <person name="Corradi N."/>
        </authorList>
    </citation>
    <scope>NUCLEOTIDE SEQUENCE [LARGE SCALE GENOMIC DNA]</scope>
    <source>
        <strain evidence="1 2">C2</strain>
    </source>
</reference>
<evidence type="ECO:0000313" key="1">
    <source>
        <dbReference type="EMBL" id="PKK78504.1"/>
    </source>
</evidence>
<gene>
    <name evidence="1" type="ORF">RhiirC2_705753</name>
</gene>
<organism evidence="1 2">
    <name type="scientific">Rhizophagus irregularis</name>
    <dbReference type="NCBI Taxonomy" id="588596"/>
    <lineage>
        <taxon>Eukaryota</taxon>
        <taxon>Fungi</taxon>
        <taxon>Fungi incertae sedis</taxon>
        <taxon>Mucoromycota</taxon>
        <taxon>Glomeromycotina</taxon>
        <taxon>Glomeromycetes</taxon>
        <taxon>Glomerales</taxon>
        <taxon>Glomeraceae</taxon>
        <taxon>Rhizophagus</taxon>
    </lineage>
</organism>
<comment type="caution">
    <text evidence="1">The sequence shown here is derived from an EMBL/GenBank/DDBJ whole genome shotgun (WGS) entry which is preliminary data.</text>
</comment>
<proteinExistence type="predicted"/>
<dbReference type="Proteomes" id="UP000233469">
    <property type="component" value="Unassembled WGS sequence"/>
</dbReference>